<organism evidence="1 2">
    <name type="scientific">Mikania micrantha</name>
    <name type="common">bitter vine</name>
    <dbReference type="NCBI Taxonomy" id="192012"/>
    <lineage>
        <taxon>Eukaryota</taxon>
        <taxon>Viridiplantae</taxon>
        <taxon>Streptophyta</taxon>
        <taxon>Embryophyta</taxon>
        <taxon>Tracheophyta</taxon>
        <taxon>Spermatophyta</taxon>
        <taxon>Magnoliopsida</taxon>
        <taxon>eudicotyledons</taxon>
        <taxon>Gunneridae</taxon>
        <taxon>Pentapetalae</taxon>
        <taxon>asterids</taxon>
        <taxon>campanulids</taxon>
        <taxon>Asterales</taxon>
        <taxon>Asteraceae</taxon>
        <taxon>Asteroideae</taxon>
        <taxon>Heliantheae alliance</taxon>
        <taxon>Eupatorieae</taxon>
        <taxon>Mikania</taxon>
    </lineage>
</organism>
<dbReference type="OrthoDB" id="1939120at2759"/>
<dbReference type="AlphaFoldDB" id="A0A5N6N729"/>
<sequence length="155" mass="16763">MLFPSGPSIDSSDAVSFDATKLRSLRPSFKVEGGSVTAGNASSIGCAFAICSNSLHRYARNMITICENHLALQSLVFSCHLIQGWFVWNMKGSYDDPLKMCSLTFKGKCTGCKSKGIKLFGLLAAAGFIAAHASKNIPDEKWEKYSLATLKNTIT</sequence>
<protein>
    <recommendedName>
        <fullName evidence="3">Thiolase N-terminal domain-containing protein</fullName>
    </recommendedName>
</protein>
<comment type="caution">
    <text evidence="1">The sequence shown here is derived from an EMBL/GenBank/DDBJ whole genome shotgun (WGS) entry which is preliminary data.</text>
</comment>
<name>A0A5N6N729_9ASTR</name>
<gene>
    <name evidence="1" type="ORF">E3N88_25765</name>
</gene>
<proteinExistence type="predicted"/>
<evidence type="ECO:0008006" key="3">
    <source>
        <dbReference type="Google" id="ProtNLM"/>
    </source>
</evidence>
<dbReference type="Proteomes" id="UP000326396">
    <property type="component" value="Linkage Group LG3"/>
</dbReference>
<evidence type="ECO:0000313" key="1">
    <source>
        <dbReference type="EMBL" id="KAD4385596.1"/>
    </source>
</evidence>
<reference evidence="1 2" key="1">
    <citation type="submission" date="2019-05" db="EMBL/GenBank/DDBJ databases">
        <title>Mikania micrantha, genome provides insights into the molecular mechanism of rapid growth.</title>
        <authorList>
            <person name="Liu B."/>
        </authorList>
    </citation>
    <scope>NUCLEOTIDE SEQUENCE [LARGE SCALE GENOMIC DNA]</scope>
    <source>
        <strain evidence="1">NLD-2019</strain>
        <tissue evidence="1">Leaf</tissue>
    </source>
</reference>
<dbReference type="EMBL" id="SZYD01000013">
    <property type="protein sequence ID" value="KAD4385596.1"/>
    <property type="molecule type" value="Genomic_DNA"/>
</dbReference>
<keyword evidence="2" id="KW-1185">Reference proteome</keyword>
<evidence type="ECO:0000313" key="2">
    <source>
        <dbReference type="Proteomes" id="UP000326396"/>
    </source>
</evidence>
<accession>A0A5N6N729</accession>